<keyword evidence="6" id="KW-1185">Reference proteome</keyword>
<protein>
    <submittedName>
        <fullName evidence="5">Iron-containing alcohol dehydrogenase family protein</fullName>
    </submittedName>
</protein>
<evidence type="ECO:0000313" key="6">
    <source>
        <dbReference type="Proteomes" id="UP001596037"/>
    </source>
</evidence>
<evidence type="ECO:0000256" key="2">
    <source>
        <dbReference type="ARBA" id="ARBA00023002"/>
    </source>
</evidence>
<dbReference type="SUPFAM" id="SSF56796">
    <property type="entry name" value="Dehydroquinate synthase-like"/>
    <property type="match status" value="1"/>
</dbReference>
<dbReference type="PANTHER" id="PTHR11496:SF102">
    <property type="entry name" value="ALCOHOL DEHYDROGENASE 4"/>
    <property type="match status" value="1"/>
</dbReference>
<dbReference type="Gene3D" id="3.40.50.1970">
    <property type="match status" value="1"/>
</dbReference>
<sequence>MSTAAAFVQRTPAMKTIVREGAVDALAGELGLLRAQRVLLVCGASVRRSPLHARVMLQLQGLDVLQADDVPAHSSVDLVERLARQCAERGIEAVVAVGGGSSSDTAKAVALLLAEGGRLADHASRFTPPAQLHIPLLSKPKIPIVTIPCTASGAEVTPSLGIRDADGRKLLFTDPQLASRVVLLDARANLDVPAALMLSTGMNGLAHCIEGLYSKERSPLAELLAIDAMQRFARALPAVHAAPADVAARGELLYAAHLSGLVLVNARTCLHHAVCHAIGSVTGAPHGEANAALLPHALRFNREAVGPALAQASAALGGRDVIEWLEELTRSLGVPRRLRDIGVAQHDLERIANKTMGERGLYFNPRPVHDAGEILGLLQQAY</sequence>
<comment type="caution">
    <text evidence="5">The sequence shown here is derived from an EMBL/GenBank/DDBJ whole genome shotgun (WGS) entry which is preliminary data.</text>
</comment>
<evidence type="ECO:0000256" key="1">
    <source>
        <dbReference type="ARBA" id="ARBA00007358"/>
    </source>
</evidence>
<dbReference type="RefSeq" id="WP_376849339.1">
    <property type="nucleotide sequence ID" value="NZ_JBHSMF010000006.1"/>
</dbReference>
<name>A0ABW0N9X0_9BURK</name>
<dbReference type="Pfam" id="PF25137">
    <property type="entry name" value="ADH_Fe_C"/>
    <property type="match status" value="1"/>
</dbReference>
<dbReference type="CDD" id="cd08551">
    <property type="entry name" value="Fe-ADH"/>
    <property type="match status" value="1"/>
</dbReference>
<feature type="domain" description="Fe-containing alcohol dehydrogenase-like C-terminal" evidence="4">
    <location>
        <begin position="199"/>
        <end position="382"/>
    </location>
</feature>
<dbReference type="EMBL" id="JBHSMF010000006">
    <property type="protein sequence ID" value="MFC5497310.1"/>
    <property type="molecule type" value="Genomic_DNA"/>
</dbReference>
<comment type="similarity">
    <text evidence="1">Belongs to the iron-containing alcohol dehydrogenase family.</text>
</comment>
<feature type="domain" description="Alcohol dehydrogenase iron-type/glycerol dehydrogenase GldA" evidence="3">
    <location>
        <begin position="15"/>
        <end position="185"/>
    </location>
</feature>
<evidence type="ECO:0000259" key="3">
    <source>
        <dbReference type="Pfam" id="PF00465"/>
    </source>
</evidence>
<dbReference type="Gene3D" id="1.20.1090.10">
    <property type="entry name" value="Dehydroquinate synthase-like - alpha domain"/>
    <property type="match status" value="1"/>
</dbReference>
<gene>
    <name evidence="5" type="ORF">ACFPOE_07185</name>
</gene>
<keyword evidence="2" id="KW-0560">Oxidoreductase</keyword>
<evidence type="ECO:0000313" key="5">
    <source>
        <dbReference type="EMBL" id="MFC5497310.1"/>
    </source>
</evidence>
<organism evidence="5 6">
    <name type="scientific">Caenimonas terrae</name>
    <dbReference type="NCBI Taxonomy" id="696074"/>
    <lineage>
        <taxon>Bacteria</taxon>
        <taxon>Pseudomonadati</taxon>
        <taxon>Pseudomonadota</taxon>
        <taxon>Betaproteobacteria</taxon>
        <taxon>Burkholderiales</taxon>
        <taxon>Comamonadaceae</taxon>
        <taxon>Caenimonas</taxon>
    </lineage>
</organism>
<proteinExistence type="inferred from homology"/>
<dbReference type="Proteomes" id="UP001596037">
    <property type="component" value="Unassembled WGS sequence"/>
</dbReference>
<evidence type="ECO:0000259" key="4">
    <source>
        <dbReference type="Pfam" id="PF25137"/>
    </source>
</evidence>
<reference evidence="6" key="1">
    <citation type="journal article" date="2019" name="Int. J. Syst. Evol. Microbiol.">
        <title>The Global Catalogue of Microorganisms (GCM) 10K type strain sequencing project: providing services to taxonomists for standard genome sequencing and annotation.</title>
        <authorList>
            <consortium name="The Broad Institute Genomics Platform"/>
            <consortium name="The Broad Institute Genome Sequencing Center for Infectious Disease"/>
            <person name="Wu L."/>
            <person name="Ma J."/>
        </authorList>
    </citation>
    <scope>NUCLEOTIDE SEQUENCE [LARGE SCALE GENOMIC DNA]</scope>
    <source>
        <strain evidence="6">CCUG 57401</strain>
    </source>
</reference>
<dbReference type="PANTHER" id="PTHR11496">
    <property type="entry name" value="ALCOHOL DEHYDROGENASE"/>
    <property type="match status" value="1"/>
</dbReference>
<dbReference type="InterPro" id="IPR039697">
    <property type="entry name" value="Alcohol_dehydrogenase_Fe"/>
</dbReference>
<dbReference type="InterPro" id="IPR056798">
    <property type="entry name" value="ADH_Fe_C"/>
</dbReference>
<dbReference type="Pfam" id="PF00465">
    <property type="entry name" value="Fe-ADH"/>
    <property type="match status" value="1"/>
</dbReference>
<accession>A0ABW0N9X0</accession>
<dbReference type="InterPro" id="IPR001670">
    <property type="entry name" value="ADH_Fe/GldA"/>
</dbReference>